<evidence type="ECO:0000313" key="2">
    <source>
        <dbReference type="Proteomes" id="UP000002457"/>
    </source>
</evidence>
<dbReference type="Pfam" id="PF07237">
    <property type="entry name" value="DUF1428"/>
    <property type="match status" value="1"/>
</dbReference>
<dbReference type="HOGENOM" id="CLU_136844_0_0_2"/>
<reference evidence="1 2" key="1">
    <citation type="journal article" date="2015" name="Genome Announc.">
        <title>Complete Genome Sequence of Methanosphaerula palustris E1-9CT, a Hydrogenotrophic Methanogen Isolated from a Minerotrophic Fen Peatland.</title>
        <authorList>
            <person name="Cadillo-Quiroz H."/>
            <person name="Browne P."/>
            <person name="Kyrpides N."/>
            <person name="Woyke T."/>
            <person name="Goodwin L."/>
            <person name="Detter C."/>
            <person name="Yavitt J.B."/>
            <person name="Zinder S.H."/>
        </authorList>
    </citation>
    <scope>NUCLEOTIDE SEQUENCE [LARGE SCALE GENOMIC DNA]</scope>
    <source>
        <strain evidence="2">ATCC BAA-1556 / DSM 19958 / E1-9c</strain>
    </source>
</reference>
<dbReference type="OrthoDB" id="346174at2157"/>
<dbReference type="InterPro" id="IPR009874">
    <property type="entry name" value="DUF1428"/>
</dbReference>
<dbReference type="GeneID" id="7270099"/>
<dbReference type="RefSeq" id="WP_012618133.1">
    <property type="nucleotide sequence ID" value="NC_011832.1"/>
</dbReference>
<dbReference type="Gene3D" id="3.30.70.100">
    <property type="match status" value="1"/>
</dbReference>
<proteinExistence type="predicted"/>
<protein>
    <recommendedName>
        <fullName evidence="3">RNA signal recognition particle 4.5S RNA</fullName>
    </recommendedName>
</protein>
<evidence type="ECO:0000313" key="1">
    <source>
        <dbReference type="EMBL" id="ACL16814.1"/>
    </source>
</evidence>
<dbReference type="SUPFAM" id="SSF54909">
    <property type="entry name" value="Dimeric alpha+beta barrel"/>
    <property type="match status" value="1"/>
</dbReference>
<dbReference type="EMBL" id="CP001338">
    <property type="protein sequence ID" value="ACL16814.1"/>
    <property type="molecule type" value="Genomic_DNA"/>
</dbReference>
<dbReference type="eggNOG" id="arCOG09468">
    <property type="taxonomic scope" value="Archaea"/>
</dbReference>
<dbReference type="AlphaFoldDB" id="B8GIK1"/>
<dbReference type="Proteomes" id="UP000002457">
    <property type="component" value="Chromosome"/>
</dbReference>
<dbReference type="PIRSF" id="PIRSF007028">
    <property type="entry name" value="UCP007028"/>
    <property type="match status" value="1"/>
</dbReference>
<organism evidence="1 2">
    <name type="scientific">Methanosphaerula palustris (strain ATCC BAA-1556 / DSM 19958 / E1-9c)</name>
    <dbReference type="NCBI Taxonomy" id="521011"/>
    <lineage>
        <taxon>Archaea</taxon>
        <taxon>Methanobacteriati</taxon>
        <taxon>Methanobacteriota</taxon>
        <taxon>Stenosarchaea group</taxon>
        <taxon>Methanomicrobia</taxon>
        <taxon>Methanomicrobiales</taxon>
        <taxon>Methanoregulaceae</taxon>
        <taxon>Methanosphaerula</taxon>
    </lineage>
</organism>
<accession>B8GIK1</accession>
<sequence>MKYVDGFVLVVPDEKLADYRKMAKTGEKLWKKYGALEYFECVGDDLASEWTKSTFPKMAKAKEGETVVFSFIVYKSKADRDKINAKVMQDPAMNDPAMKDKPMPFDMKRMAYGGFQVIVGE</sequence>
<evidence type="ECO:0008006" key="3">
    <source>
        <dbReference type="Google" id="ProtNLM"/>
    </source>
</evidence>
<keyword evidence="2" id="KW-1185">Reference proteome</keyword>
<name>B8GIK1_METPE</name>
<dbReference type="KEGG" id="mpl:Mpal_1494"/>
<gene>
    <name evidence="1" type="ordered locus">Mpal_1494</name>
</gene>
<dbReference type="InterPro" id="IPR011008">
    <property type="entry name" value="Dimeric_a/b-barrel"/>
</dbReference>